<organism evidence="4 5">
    <name type="scientific">Phytoactinopolyspora halotolerans</name>
    <dbReference type="NCBI Taxonomy" id="1981512"/>
    <lineage>
        <taxon>Bacteria</taxon>
        <taxon>Bacillati</taxon>
        <taxon>Actinomycetota</taxon>
        <taxon>Actinomycetes</taxon>
        <taxon>Jiangellales</taxon>
        <taxon>Jiangellaceae</taxon>
        <taxon>Phytoactinopolyspora</taxon>
    </lineage>
</organism>
<dbReference type="RefSeq" id="WP_163737667.1">
    <property type="nucleotide sequence ID" value="NZ_JAAGOA010000007.1"/>
</dbReference>
<evidence type="ECO:0000256" key="1">
    <source>
        <dbReference type="SAM" id="MobiDB-lite"/>
    </source>
</evidence>
<feature type="domain" description="YdbS-like PH" evidence="3">
    <location>
        <begin position="112"/>
        <end position="175"/>
    </location>
</feature>
<accession>A0A6L9SAG3</accession>
<name>A0A6L9SAG3_9ACTN</name>
<keyword evidence="2" id="KW-0472">Membrane</keyword>
<dbReference type="Pfam" id="PF03703">
    <property type="entry name" value="bPH_2"/>
    <property type="match status" value="1"/>
</dbReference>
<evidence type="ECO:0000256" key="2">
    <source>
        <dbReference type="SAM" id="Phobius"/>
    </source>
</evidence>
<keyword evidence="2" id="KW-1133">Transmembrane helix</keyword>
<evidence type="ECO:0000313" key="4">
    <source>
        <dbReference type="EMBL" id="NEE00970.1"/>
    </source>
</evidence>
<dbReference type="PANTHER" id="PTHR37938">
    <property type="entry name" value="BLL0215 PROTEIN"/>
    <property type="match status" value="1"/>
</dbReference>
<dbReference type="PANTHER" id="PTHR37938:SF1">
    <property type="entry name" value="BLL0215 PROTEIN"/>
    <property type="match status" value="1"/>
</dbReference>
<evidence type="ECO:0000313" key="5">
    <source>
        <dbReference type="Proteomes" id="UP000475214"/>
    </source>
</evidence>
<reference evidence="4 5" key="1">
    <citation type="submission" date="2020-02" db="EMBL/GenBank/DDBJ databases">
        <authorList>
            <person name="Li X.-J."/>
            <person name="Han X.-M."/>
        </authorList>
    </citation>
    <scope>NUCLEOTIDE SEQUENCE [LARGE SCALE GENOMIC DNA]</scope>
    <source>
        <strain evidence="4 5">CCTCC AB 2017055</strain>
    </source>
</reference>
<protein>
    <submittedName>
        <fullName evidence="4">PH domain-containing protein</fullName>
    </submittedName>
</protein>
<dbReference type="AlphaFoldDB" id="A0A6L9SAG3"/>
<dbReference type="InterPro" id="IPR005182">
    <property type="entry name" value="YdbS-like_PH"/>
</dbReference>
<feature type="transmembrane region" description="Helical" evidence="2">
    <location>
        <begin position="62"/>
        <end position="84"/>
    </location>
</feature>
<evidence type="ECO:0000259" key="3">
    <source>
        <dbReference type="Pfam" id="PF03703"/>
    </source>
</evidence>
<keyword evidence="5" id="KW-1185">Reference proteome</keyword>
<feature type="compositionally biased region" description="Basic and acidic residues" evidence="1">
    <location>
        <begin position="203"/>
        <end position="218"/>
    </location>
</feature>
<gene>
    <name evidence="4" type="ORF">G1H10_12415</name>
</gene>
<feature type="region of interest" description="Disordered" evidence="1">
    <location>
        <begin position="193"/>
        <end position="234"/>
    </location>
</feature>
<keyword evidence="2" id="KW-0812">Transmembrane</keyword>
<comment type="caution">
    <text evidence="4">The sequence shown here is derived from an EMBL/GenBank/DDBJ whole genome shotgun (WGS) entry which is preliminary data.</text>
</comment>
<dbReference type="EMBL" id="JAAGOA010000007">
    <property type="protein sequence ID" value="NEE00970.1"/>
    <property type="molecule type" value="Genomic_DNA"/>
</dbReference>
<feature type="transmembrane region" description="Helical" evidence="2">
    <location>
        <begin position="90"/>
        <end position="107"/>
    </location>
</feature>
<dbReference type="Proteomes" id="UP000475214">
    <property type="component" value="Unassembled WGS sequence"/>
</dbReference>
<sequence length="234" mass="27310">MRTPKEMVDGLTDRFVRWLDRVAEDGLIRLLWWRIKSWFGHRMVARKLVSGERVIIEVAHSWIVHVPSILIALVGVALAVLWVPFVSARIAWFAIAVVVGLIGYAFFRSLYWSRDRFVLTDTRVFRVWGLFSLREAEMEVVRLLDITVLRPWFLRPFNSGHLVLENAAQQQGIRDIHYVPRPADIARLIHKRRREMTGAGPKPPEKKKPNPRRPDHPATNRPVTARRQATLRHR</sequence>
<proteinExistence type="predicted"/>